<protein>
    <submittedName>
        <fullName evidence="2">Uncharacterized protein LOC111300900</fullName>
    </submittedName>
</protein>
<dbReference type="OrthoDB" id="391988at2759"/>
<dbReference type="AlphaFoldDB" id="A0A6P5ZIK9"/>
<sequence length="187" mass="21815">MSKYAREAQMVYAEFTKSSVRSEDCPDGLPEFEVVGRKRFALMSNKPGYWNVYRLEYLPNFKCLLQSKIFAFCQCPIYKFGRDVALTLSNIQQSIPKTLDYAVSKIYAIIFIHINCKNCLCIWQLHKTTVLLHFFLNRYAAALQELRTDWSKFTKDYFIKRSTLVSVFQLIDASIPSKKLPDSYQAN</sequence>
<dbReference type="GeneID" id="111300900"/>
<evidence type="ECO:0000313" key="1">
    <source>
        <dbReference type="Proteomes" id="UP000515121"/>
    </source>
</evidence>
<evidence type="ECO:0000313" key="2">
    <source>
        <dbReference type="RefSeq" id="XP_022752216.1"/>
    </source>
</evidence>
<dbReference type="RefSeq" id="XP_022752216.1">
    <property type="nucleotide sequence ID" value="XM_022896481.1"/>
</dbReference>
<reference evidence="2" key="1">
    <citation type="submission" date="2025-08" db="UniProtKB">
        <authorList>
            <consortium name="RefSeq"/>
        </authorList>
    </citation>
    <scope>IDENTIFICATION</scope>
    <source>
        <tissue evidence="2">Fruit stalk</tissue>
    </source>
</reference>
<keyword evidence="1" id="KW-1185">Reference proteome</keyword>
<name>A0A6P5ZIK9_DURZI</name>
<dbReference type="KEGG" id="dzi:111300900"/>
<accession>A0A6P5ZIK9</accession>
<dbReference type="Proteomes" id="UP000515121">
    <property type="component" value="Unplaced"/>
</dbReference>
<dbReference type="PANTHER" id="PTHR11649">
    <property type="entry name" value="MSS1/TRME-RELATED GTP-BINDING PROTEIN"/>
    <property type="match status" value="1"/>
</dbReference>
<gene>
    <name evidence="2" type="primary">LOC111300900</name>
</gene>
<dbReference type="PANTHER" id="PTHR11649:SF13">
    <property type="entry name" value="ENGB-TYPE G DOMAIN-CONTAINING PROTEIN"/>
    <property type="match status" value="1"/>
</dbReference>
<organism evidence="1 2">
    <name type="scientific">Durio zibethinus</name>
    <name type="common">Durian</name>
    <dbReference type="NCBI Taxonomy" id="66656"/>
    <lineage>
        <taxon>Eukaryota</taxon>
        <taxon>Viridiplantae</taxon>
        <taxon>Streptophyta</taxon>
        <taxon>Embryophyta</taxon>
        <taxon>Tracheophyta</taxon>
        <taxon>Spermatophyta</taxon>
        <taxon>Magnoliopsida</taxon>
        <taxon>eudicotyledons</taxon>
        <taxon>Gunneridae</taxon>
        <taxon>Pentapetalae</taxon>
        <taxon>rosids</taxon>
        <taxon>malvids</taxon>
        <taxon>Malvales</taxon>
        <taxon>Malvaceae</taxon>
        <taxon>Helicteroideae</taxon>
        <taxon>Durio</taxon>
    </lineage>
</organism>
<proteinExistence type="predicted"/>